<gene>
    <name evidence="2" type="ORF">SMAX5B_014385</name>
</gene>
<sequence length="128" mass="14690">MNKYIIPDNKSKSHGRTRHEEKEKLDTKEPEGDPSILFKNSVIVLHPRPPSSPPLAGSRTCSGRAEDHRRHFDSCSRSPLMCGTGRRPRAVRRRPLEVGQTFNRQPVALLLPMKRMGYWAFFYVTGFD</sequence>
<accession>A0A2U9BHW2</accession>
<name>A0A2U9BHW2_SCOMX</name>
<evidence type="ECO:0000313" key="3">
    <source>
        <dbReference type="Proteomes" id="UP000246464"/>
    </source>
</evidence>
<organism evidence="2 3">
    <name type="scientific">Scophthalmus maximus</name>
    <name type="common">Turbot</name>
    <name type="synonym">Psetta maxima</name>
    <dbReference type="NCBI Taxonomy" id="52904"/>
    <lineage>
        <taxon>Eukaryota</taxon>
        <taxon>Metazoa</taxon>
        <taxon>Chordata</taxon>
        <taxon>Craniata</taxon>
        <taxon>Vertebrata</taxon>
        <taxon>Euteleostomi</taxon>
        <taxon>Actinopterygii</taxon>
        <taxon>Neopterygii</taxon>
        <taxon>Teleostei</taxon>
        <taxon>Neoteleostei</taxon>
        <taxon>Acanthomorphata</taxon>
        <taxon>Carangaria</taxon>
        <taxon>Pleuronectiformes</taxon>
        <taxon>Pleuronectoidei</taxon>
        <taxon>Scophthalmidae</taxon>
        <taxon>Scophthalmus</taxon>
    </lineage>
</organism>
<evidence type="ECO:0000313" key="2">
    <source>
        <dbReference type="EMBL" id="AWP03152.1"/>
    </source>
</evidence>
<feature type="compositionally biased region" description="Basic and acidic residues" evidence="1">
    <location>
        <begin position="18"/>
        <end position="31"/>
    </location>
</feature>
<dbReference type="AlphaFoldDB" id="A0A2U9BHW2"/>
<dbReference type="Proteomes" id="UP000246464">
    <property type="component" value="Chromosome 6"/>
</dbReference>
<proteinExistence type="predicted"/>
<dbReference type="EMBL" id="CP026248">
    <property type="protein sequence ID" value="AWP03152.1"/>
    <property type="molecule type" value="Genomic_DNA"/>
</dbReference>
<feature type="region of interest" description="Disordered" evidence="1">
    <location>
        <begin position="1"/>
        <end position="34"/>
    </location>
</feature>
<reference evidence="2 3" key="1">
    <citation type="submission" date="2017-12" db="EMBL/GenBank/DDBJ databases">
        <title>Integrating genomic resources of turbot (Scophthalmus maximus) in depth evaluation of genetic and physical mapping variation across individuals.</title>
        <authorList>
            <person name="Martinez P."/>
        </authorList>
    </citation>
    <scope>NUCLEOTIDE SEQUENCE [LARGE SCALE GENOMIC DNA]</scope>
</reference>
<protein>
    <submittedName>
        <fullName evidence="2">Uncharacterized protein</fullName>
    </submittedName>
</protein>
<evidence type="ECO:0000256" key="1">
    <source>
        <dbReference type="SAM" id="MobiDB-lite"/>
    </source>
</evidence>
<keyword evidence="3" id="KW-1185">Reference proteome</keyword>